<accession>A0ACC2VYU0</accession>
<evidence type="ECO:0000313" key="1">
    <source>
        <dbReference type="EMBL" id="KAJ9104052.1"/>
    </source>
</evidence>
<name>A0ACC2VYU0_9TREE</name>
<dbReference type="EMBL" id="JASBWR010000043">
    <property type="protein sequence ID" value="KAJ9104052.1"/>
    <property type="molecule type" value="Genomic_DNA"/>
</dbReference>
<reference evidence="1" key="1">
    <citation type="submission" date="2023-04" db="EMBL/GenBank/DDBJ databases">
        <title>Draft Genome sequencing of Naganishia species isolated from polar environments using Oxford Nanopore Technology.</title>
        <authorList>
            <person name="Leo P."/>
            <person name="Venkateswaran K."/>
        </authorList>
    </citation>
    <scope>NUCLEOTIDE SEQUENCE</scope>
    <source>
        <strain evidence="1">MNA-CCFEE 5261</strain>
    </source>
</reference>
<dbReference type="Proteomes" id="UP001241377">
    <property type="component" value="Unassembled WGS sequence"/>
</dbReference>
<sequence length="531" mass="60231">MSLSASQLEDRQAREQFLNRPLPNELRHPDLTLEDLQEQATARQGLGDVEDELGGVTLRSLFWRIYLGTLNVNQVLSSTPRALLSNSLRDQRQQYDALRRKWLISPDGRWATDCTSPDVVDGSFDGSSTSEGTKQAESVVNGIAWDPLNLGETNPWQTWFAQTELRGTIDKDVERTFPDIPYFRDPYVRRVLKTVLFLWAMENSDITYRQGMHELLAVIMLVCDRDSLNRDTLPAKNSQSSYIGNDRYLNVPMSPLQSQLEDGRHSPSGEKMEDAMYMVLDRRFLEHDVHGLFVKLMEHAGSWYEWRTETIEGSLAQDRSKQKQVTKGRIIAMCQHMQGVLLKQVDPVLWQTLENAAIEPQIWGIRWIRVLFTREFPFASALRLWDGLFAIRDQMDDLVESAMKVLKDPTIATGAAIALENQEVLGIQPLKLDAPETPIPSNTSAFRSKRQPQAFGRGQFGPASSPAKGYGFESFTRGLMDRAQASGKLRKDGSLRYCANSHVLTQGIDKALLTTVSTLSEFRVSYFSYRT</sequence>
<comment type="caution">
    <text evidence="1">The sequence shown here is derived from an EMBL/GenBank/DDBJ whole genome shotgun (WGS) entry which is preliminary data.</text>
</comment>
<proteinExistence type="predicted"/>
<keyword evidence="2" id="KW-1185">Reference proteome</keyword>
<evidence type="ECO:0000313" key="2">
    <source>
        <dbReference type="Proteomes" id="UP001241377"/>
    </source>
</evidence>
<gene>
    <name evidence="1" type="ORF">QFC19_004186</name>
</gene>
<protein>
    <submittedName>
        <fullName evidence="1">Uncharacterized protein</fullName>
    </submittedName>
</protein>
<organism evidence="1 2">
    <name type="scientific">Naganishia cerealis</name>
    <dbReference type="NCBI Taxonomy" id="610337"/>
    <lineage>
        <taxon>Eukaryota</taxon>
        <taxon>Fungi</taxon>
        <taxon>Dikarya</taxon>
        <taxon>Basidiomycota</taxon>
        <taxon>Agaricomycotina</taxon>
        <taxon>Tremellomycetes</taxon>
        <taxon>Filobasidiales</taxon>
        <taxon>Filobasidiaceae</taxon>
        <taxon>Naganishia</taxon>
    </lineage>
</organism>